<dbReference type="OrthoDB" id="9801697at2"/>
<dbReference type="PROSITE" id="PS00101">
    <property type="entry name" value="HEXAPEP_TRANSFERASES"/>
    <property type="match status" value="1"/>
</dbReference>
<reference evidence="6 7" key="1">
    <citation type="journal article" date="2012" name="J. Bacteriol.">
        <title>Genome Sequence of the Pattern-Forming Social Bacterium Paenibacillus dendritiformis C454 Chiral Morphotype.</title>
        <authorList>
            <person name="Sirota-Madi A."/>
            <person name="Olender T."/>
            <person name="Helman Y."/>
            <person name="Brainis I."/>
            <person name="Finkelshtein A."/>
            <person name="Roth D."/>
            <person name="Hagai E."/>
            <person name="Leshkowitz D."/>
            <person name="Brodsky L."/>
            <person name="Galatenko V."/>
            <person name="Nikolaev V."/>
            <person name="Gutnick D.L."/>
            <person name="Lancet D."/>
            <person name="Ben-Jacob E."/>
        </authorList>
    </citation>
    <scope>NUCLEOTIDE SEQUENCE [LARGE SCALE GENOMIC DNA]</scope>
    <source>
        <strain evidence="6 7">C454</strain>
    </source>
</reference>
<name>H3SHW6_9BACL</name>
<evidence type="ECO:0000256" key="2">
    <source>
        <dbReference type="ARBA" id="ARBA00022679"/>
    </source>
</evidence>
<dbReference type="Gene3D" id="2.160.10.10">
    <property type="entry name" value="Hexapeptide repeat proteins"/>
    <property type="match status" value="1"/>
</dbReference>
<sequence>MTGPNPQDKYPIPGNNNVQFIRNVITMPNIVAGEYSYYDAMNGESFEEQVLYHYEAIGTKLIIGKFCSIAPEARFIMGGGNHRMDGSTYPFNIFGHGWEIHAPSLEQLPLKGDTVVGNDVWIGRRATIMPGVTIGDGAIIGAEAVVVRDVEPYTIVGGNPAREIRRRFSPEVIAELLEIRWWDCGIELINRYIGAIVSGDMAQLREMKRQSGA</sequence>
<dbReference type="CDD" id="cd03349">
    <property type="entry name" value="LbH_XAT"/>
    <property type="match status" value="1"/>
</dbReference>
<comment type="similarity">
    <text evidence="1">Belongs to the transferase hexapeptide repeat family.</text>
</comment>
<dbReference type="InterPro" id="IPR001451">
    <property type="entry name" value="Hexapep"/>
</dbReference>
<dbReference type="GO" id="GO:0046677">
    <property type="term" value="P:response to antibiotic"/>
    <property type="evidence" value="ECO:0007669"/>
    <property type="project" value="UniProtKB-KW"/>
</dbReference>
<dbReference type="PANTHER" id="PTHR43300:SF11">
    <property type="entry name" value="ACETYLTRANSFERASE RV3034C-RELATED"/>
    <property type="match status" value="1"/>
</dbReference>
<dbReference type="EMBL" id="AHKH01000040">
    <property type="protein sequence ID" value="EHQ61361.1"/>
    <property type="molecule type" value="Genomic_DNA"/>
</dbReference>
<gene>
    <name evidence="6" type="ORF">PDENDC454_15667</name>
</gene>
<dbReference type="SUPFAM" id="SSF51161">
    <property type="entry name" value="Trimeric LpxA-like enzymes"/>
    <property type="match status" value="1"/>
</dbReference>
<dbReference type="RefSeq" id="WP_006677628.1">
    <property type="nucleotide sequence ID" value="NZ_AHKH01000040.1"/>
</dbReference>
<evidence type="ECO:0000256" key="5">
    <source>
        <dbReference type="ARBA" id="ARBA00023315"/>
    </source>
</evidence>
<keyword evidence="4" id="KW-0046">Antibiotic resistance</keyword>
<keyword evidence="3" id="KW-0677">Repeat</keyword>
<dbReference type="InterPro" id="IPR018357">
    <property type="entry name" value="Hexapep_transf_CS"/>
</dbReference>
<dbReference type="GO" id="GO:0016746">
    <property type="term" value="F:acyltransferase activity"/>
    <property type="evidence" value="ECO:0007669"/>
    <property type="project" value="UniProtKB-KW"/>
</dbReference>
<proteinExistence type="inferred from homology"/>
<dbReference type="AlphaFoldDB" id="H3SHW6"/>
<evidence type="ECO:0000313" key="6">
    <source>
        <dbReference type="EMBL" id="EHQ61361.1"/>
    </source>
</evidence>
<protein>
    <submittedName>
        <fullName evidence="6">Acetyltransferase, CYSE/LACA/LPXA/NODL family protein</fullName>
    </submittedName>
</protein>
<dbReference type="NCBIfam" id="NF033468">
    <property type="entry name" value="stregram_VatI"/>
    <property type="match status" value="1"/>
</dbReference>
<dbReference type="NCBIfam" id="NF000311">
    <property type="entry name" value="Vat_ABCDEFH"/>
    <property type="match status" value="1"/>
</dbReference>
<evidence type="ECO:0000256" key="3">
    <source>
        <dbReference type="ARBA" id="ARBA00022737"/>
    </source>
</evidence>
<dbReference type="PANTHER" id="PTHR43300">
    <property type="entry name" value="ACETYLTRANSFERASE"/>
    <property type="match status" value="1"/>
</dbReference>
<dbReference type="InterPro" id="IPR011004">
    <property type="entry name" value="Trimer_LpxA-like_sf"/>
</dbReference>
<keyword evidence="5" id="KW-0012">Acyltransferase</keyword>
<dbReference type="InterPro" id="IPR050179">
    <property type="entry name" value="Trans_hexapeptide_repeat"/>
</dbReference>
<accession>H3SHW6</accession>
<evidence type="ECO:0000313" key="7">
    <source>
        <dbReference type="Proteomes" id="UP000003900"/>
    </source>
</evidence>
<evidence type="ECO:0000256" key="4">
    <source>
        <dbReference type="ARBA" id="ARBA00023251"/>
    </source>
</evidence>
<comment type="caution">
    <text evidence="6">The sequence shown here is derived from an EMBL/GenBank/DDBJ whole genome shotgun (WGS) entry which is preliminary data.</text>
</comment>
<evidence type="ECO:0000256" key="1">
    <source>
        <dbReference type="ARBA" id="ARBA00007274"/>
    </source>
</evidence>
<dbReference type="FunFam" id="2.160.10.10:FF:000037">
    <property type="entry name" value="Streptogramin A acetyltransferase"/>
    <property type="match status" value="1"/>
</dbReference>
<dbReference type="Proteomes" id="UP000003900">
    <property type="component" value="Unassembled WGS sequence"/>
</dbReference>
<dbReference type="Pfam" id="PF00132">
    <property type="entry name" value="Hexapep"/>
    <property type="match status" value="1"/>
</dbReference>
<organism evidence="6 7">
    <name type="scientific">Paenibacillus dendritiformis C454</name>
    <dbReference type="NCBI Taxonomy" id="1131935"/>
    <lineage>
        <taxon>Bacteria</taxon>
        <taxon>Bacillati</taxon>
        <taxon>Bacillota</taxon>
        <taxon>Bacilli</taxon>
        <taxon>Bacillales</taxon>
        <taxon>Paenibacillaceae</taxon>
        <taxon>Paenibacillus</taxon>
    </lineage>
</organism>
<keyword evidence="7" id="KW-1185">Reference proteome</keyword>
<dbReference type="PATRIC" id="fig|1131935.3.peg.3260"/>
<dbReference type="STRING" id="1131935.PDENDC454_15667"/>
<keyword evidence="2 6" id="KW-0808">Transferase</keyword>